<name>Q1PVS0_KUEST</name>
<accession>Q1PVS0</accession>
<dbReference type="AlphaFoldDB" id="Q1PVS0"/>
<reference evidence="1" key="1">
    <citation type="journal article" date="2006" name="Nature">
        <title>Deciphering the evolution and metabolism of an anammox bacterium from a community genome.</title>
        <authorList>
            <person name="Strous M."/>
            <person name="Pelletier E."/>
            <person name="Mangenot S."/>
            <person name="Rattei T."/>
            <person name="Lehner A."/>
            <person name="Taylor M.W."/>
            <person name="Horn M."/>
            <person name="Daims H."/>
            <person name="Bartol-Mavel D."/>
            <person name="Wincker P."/>
            <person name="Barbe V."/>
            <person name="Fonknechten N."/>
            <person name="Vallenet D."/>
            <person name="Segurens B."/>
            <person name="Schenowitz-Truong C."/>
            <person name="Medigue C."/>
            <person name="Collingro A."/>
            <person name="Snel B."/>
            <person name="Dutilh B.E."/>
            <person name="OpDenCamp H.J.M."/>
            <person name="vanDerDrift C."/>
            <person name="Cirpus I."/>
            <person name="vanDePas-Schoonen K.T."/>
            <person name="Harhangi H.R."/>
            <person name="vanNiftrik L."/>
            <person name="Schmid M."/>
            <person name="Keltjens J."/>
            <person name="vanDeVossenberg J."/>
            <person name="Kartal B."/>
            <person name="Meier H."/>
            <person name="Frishman D."/>
            <person name="Huynen M.A."/>
            <person name="Mewes H."/>
            <person name="Weissenbach J."/>
            <person name="Jetten M.S.M."/>
            <person name="Wagner M."/>
            <person name="LePaslier D."/>
        </authorList>
    </citation>
    <scope>NUCLEOTIDE SEQUENCE</scope>
</reference>
<sequence>MTPSSHYDNIRIKWYFIRRINPNGVIMRLAKYSHRKLLGLFSRDVVLTLDSIKEALGTTSKATVFRKLKSLGHRASYSHAGKYHTLDTLASYNKYGIWSFNQIYFSQQGSLVDTLEAIINKSQEGYFASELQTLVHVRVFNALTQLVVSGRVLREQIAGEYLYISKVLGTDQLARRKQSIMLCACKEEKVLIPGFGSEVVTDCLQTFLSILDERQKRLYLGLESMKLGHGGDLRLSQLTGINVKTIAKGRRELSSKNITPGRIRKVGAGRSSIKKKLMW</sequence>
<protein>
    <submittedName>
        <fullName evidence="1">Uncharacterized protein</fullName>
    </submittedName>
</protein>
<dbReference type="EMBL" id="CT573073">
    <property type="protein sequence ID" value="CAJ71333.1"/>
    <property type="molecule type" value="Genomic_DNA"/>
</dbReference>
<evidence type="ECO:0000313" key="2">
    <source>
        <dbReference type="EMBL" id="CAJ73645.1"/>
    </source>
</evidence>
<evidence type="ECO:0000313" key="1">
    <source>
        <dbReference type="EMBL" id="CAJ71333.1"/>
    </source>
</evidence>
<reference evidence="1" key="2">
    <citation type="submission" date="2006-01" db="EMBL/GenBank/DDBJ databases">
        <authorList>
            <person name="Genoscope"/>
        </authorList>
    </citation>
    <scope>NUCLEOTIDE SEQUENCE</scope>
</reference>
<dbReference type="EMBL" id="CT573071">
    <property type="protein sequence ID" value="CAJ73645.1"/>
    <property type="molecule type" value="Genomic_DNA"/>
</dbReference>
<proteinExistence type="predicted"/>
<gene>
    <name evidence="1" type="ORF">kustc0588</name>
    <name evidence="2" type="ORF">kuste2893</name>
</gene>
<organism evidence="1">
    <name type="scientific">Kuenenia stuttgartiensis</name>
    <dbReference type="NCBI Taxonomy" id="174633"/>
    <lineage>
        <taxon>Bacteria</taxon>
        <taxon>Pseudomonadati</taxon>
        <taxon>Planctomycetota</taxon>
        <taxon>Candidatus Brocadiia</taxon>
        <taxon>Candidatus Brocadiales</taxon>
        <taxon>Candidatus Brocadiaceae</taxon>
        <taxon>Candidatus Kuenenia</taxon>
    </lineage>
</organism>